<accession>A0ABP0HAZ5</accession>
<feature type="compositionally biased region" description="Polar residues" evidence="2">
    <location>
        <begin position="10"/>
        <end position="19"/>
    </location>
</feature>
<comment type="caution">
    <text evidence="3">The sequence shown here is derived from an EMBL/GenBank/DDBJ whole genome shotgun (WGS) entry which is preliminary data.</text>
</comment>
<feature type="compositionally biased region" description="Pro residues" evidence="2">
    <location>
        <begin position="30"/>
        <end position="42"/>
    </location>
</feature>
<feature type="coiled-coil region" evidence="1">
    <location>
        <begin position="94"/>
        <end position="135"/>
    </location>
</feature>
<dbReference type="PANTHER" id="PTHR47027:SF20">
    <property type="entry name" value="REVERSE TRANSCRIPTASE-LIKE PROTEIN WITH RNA-DIRECTED DNA POLYMERASE DOMAIN"/>
    <property type="match status" value="1"/>
</dbReference>
<gene>
    <name evidence="3" type="ORF">CCMP2556_LOCUS850</name>
</gene>
<keyword evidence="4" id="KW-1185">Reference proteome</keyword>
<organism evidence="3 4">
    <name type="scientific">Durusdinium trenchii</name>
    <dbReference type="NCBI Taxonomy" id="1381693"/>
    <lineage>
        <taxon>Eukaryota</taxon>
        <taxon>Sar</taxon>
        <taxon>Alveolata</taxon>
        <taxon>Dinophyceae</taxon>
        <taxon>Suessiales</taxon>
        <taxon>Symbiodiniaceae</taxon>
        <taxon>Durusdinium</taxon>
    </lineage>
</organism>
<evidence type="ECO:0000256" key="2">
    <source>
        <dbReference type="SAM" id="MobiDB-lite"/>
    </source>
</evidence>
<reference evidence="3 4" key="1">
    <citation type="submission" date="2024-02" db="EMBL/GenBank/DDBJ databases">
        <authorList>
            <person name="Chen Y."/>
            <person name="Shah S."/>
            <person name="Dougan E. K."/>
            <person name="Thang M."/>
            <person name="Chan C."/>
        </authorList>
    </citation>
    <scope>NUCLEOTIDE SEQUENCE [LARGE SCALE GENOMIC DNA]</scope>
</reference>
<feature type="compositionally biased region" description="Polar residues" evidence="2">
    <location>
        <begin position="290"/>
        <end position="311"/>
    </location>
</feature>
<keyword evidence="1" id="KW-0175">Coiled coil</keyword>
<protein>
    <recommendedName>
        <fullName evidence="5">C2H2-type domain-containing protein</fullName>
    </recommendedName>
</protein>
<dbReference type="Proteomes" id="UP001642484">
    <property type="component" value="Unassembled WGS sequence"/>
</dbReference>
<proteinExistence type="predicted"/>
<dbReference type="PANTHER" id="PTHR47027">
    <property type="entry name" value="REVERSE TRANSCRIPTASE DOMAIN-CONTAINING PROTEIN"/>
    <property type="match status" value="1"/>
</dbReference>
<evidence type="ECO:0000313" key="3">
    <source>
        <dbReference type="EMBL" id="CAK8987376.1"/>
    </source>
</evidence>
<feature type="region of interest" description="Disordered" evidence="2">
    <location>
        <begin position="1"/>
        <end position="48"/>
    </location>
</feature>
<name>A0ABP0HAZ5_9DINO</name>
<evidence type="ECO:0008006" key="5">
    <source>
        <dbReference type="Google" id="ProtNLM"/>
    </source>
</evidence>
<evidence type="ECO:0000256" key="1">
    <source>
        <dbReference type="SAM" id="Coils"/>
    </source>
</evidence>
<feature type="region of interest" description="Disordered" evidence="2">
    <location>
        <begin position="289"/>
        <end position="311"/>
    </location>
</feature>
<feature type="region of interest" description="Disordered" evidence="2">
    <location>
        <begin position="915"/>
        <end position="945"/>
    </location>
</feature>
<evidence type="ECO:0000313" key="4">
    <source>
        <dbReference type="Proteomes" id="UP001642484"/>
    </source>
</evidence>
<dbReference type="EMBL" id="CAXAMN010000270">
    <property type="protein sequence ID" value="CAK8987376.1"/>
    <property type="molecule type" value="Genomic_DNA"/>
</dbReference>
<sequence>MLPSFMDWTGTGQPWQKSTPEGRLADLEDVPPPPTLPPPPMPGNQEEVSVEVKQHIENLQKSLGSAFTPKLEQDILAAAKAPPAPKLEITHTDLNRAKQARTQYEAAKAKLKEELQNKKLKLQEIQERIKASAMNHKIVDEETEENQVTAFQMADPIEVDLGNERFQAFLRPLGEEKWILAQHVEIPPGHPPLRDIILYQDEHTYCLPIMMQVLTEDVVLQGTVILERPYATEWIDSVVLFAFWDPPCQCASTDCLVLLPHRADYGERVEVRPGSFVRLRCGPEREPYVSENSSCSTALGSPNTEVGGSPSTQLVDEEMVDYDPVDGGAHGLEDGDSHSLFQVETFMPVRTFDESILEMWRVHTEVRGLDRLNMDAMAYLWMERTALQGHQDHFEILVQGGTGGVPSLVILHYGTPVRPHTRSVPISTGNPVSCAEVLIFAGASNVCSAPGMQCSCFLEGIAPFHDDNVVLRGWQRIDVHVSEVTEICTTAQSSEDLNYAFEEDVVTLFDLGQHETAGSSWADARQVLFDRVLFHAEMDDTFEALVANVVGLSQIVLFLADGQDAMFGFVTQNWHGQSLVGMVERRWEHLRGLQWDFMVLRLMPSMFDYHGRMLLLVVPPAVINSQDSHPAVVIEWTFQLRWACVAFFEARTLPLLITREELLSLFLTEVPAQMDVRVDINGIRQPPYGRMHLRAGDGIHVVFRWQQVQLLFMDLVATGAAAADLAYNLSPGGVPPDLFEECYVKEGRAVILLPSGEGIYSRTLFAHLHLEIYHYQLWLDSWAKTRWPVLVAHPHWHLDQTHRAYRASSLLGDLIEVFYVASETYGLVHVVAELELVGLRRDLALHVKVLQTPPQANKAFFFWQWFDIAQLEATSDLPLVFLNGQPVHQDVVEVHESDYVLVKVLDPEDIREMKRQRQCPAGASSSDSLPQEAHAPNVQAATGPSLMQQSRTLGPHRTFADILGGARALAVAAWWIRFAESVWRTFACQGMSMRFEHVKNSYMFAASGTLRPGQVLILVELIQNIPQTVGRHSKTRRVLRAPAEYTRVRLLADMGVTEQCEAVTCLVLQGNSMWPKEDRAPRFAAFGGSYTVIATHDDDGADCSASSSDSVSLLQVHSSLQRTTRQAPTFAARALLRLPPPGNGKCVHFDEVIELADPEGHVERYVDPLLQNDHFTGLLDKLNSSLKDNEFGHRFGQLLRSPAFHESHIWVDNCEWQAPEKDSGSPKGHHEMVSLLPLAEETCKEMEEADQYGVDCSAVIQELHFYLDGSMVDHHAGAAVVMWQGHGIEIEAEHTYGHQGDPGNEAANTLAGQLGGFAHQECAFGSLYVQTFLRRAYHQGTPAAVIFVDLRAAFHSVVRELVLGSALGDAKDRDILQDALAQEGLEQDVIQKLLHAPGILPDCMTTQLLRELHSRTWATLNGEAVRTTRGTRPGSPLADAMFHCLMGPVVTELEQITNARPQQQHMRQLCGTRAAQIVWADDLAVPVLASSNEDLLVEIGHIFLAVEHAFEKRGMTLNMSKGKSEALLTPAGTGAKQMRESLRLQPRLELDTFHLGPGKRALMLGAQYKHLGTTLSAGGLMGQEIHRRVGQAWTAFRSMSRQIFTSSALKEDTRLFLLEALVFTKLYYGCGSWLLLAARLAQHGPSFVLEELQSEAEELSDGWRAGLDEDLKWLASAMDLSTWGTTFSELQSHWTRGRPGWKRIVKQAGQKHVILLPRLCGRACVRGGEEDTLLDLLHQAQLRCECGMVFRNHRALRLHRIQKHEWRNAEHGRIHGATCPVCLRHYWTANRLQLHLRYVSRQGRPNRCGAWVRLYGWFEGQRTDLPADNFVALPGATRRDAIALVGPRVLGADERDLQYVEQEFFQLRQDLLLEGVSFAVDNDCKEALLLFNALSASL</sequence>